<evidence type="ECO:0008006" key="4">
    <source>
        <dbReference type="Google" id="ProtNLM"/>
    </source>
</evidence>
<name>A0A7J6H2K4_CANSA</name>
<dbReference type="PANTHER" id="PTHR31071:SF39">
    <property type="entry name" value="PROTEIN BRANCHLESS TRICHOME"/>
    <property type="match status" value="1"/>
</dbReference>
<gene>
    <name evidence="2" type="ORF">G4B88_006531</name>
</gene>
<accession>A0A7J6H2K4</accession>
<sequence length="336" mass="39137">MEEEKKKMTMMMMATTTNPTIPESQSWKLYDNPFYDSHQNHNHHHHHSQKLQKQSKNLQCLHIPISARKLAASFWDLTFFRPVMESELDQVKTQMADLKTELECERRARRKLEAMNKRLVKELTEVRKGKEEMEKMCEEMAKEISFDKGEIFRMKKEFDEERKMMRVSEVLREERVQMKLAEAKIFLEEKLLEFENSSSSKASKVNNNNDSVCFSGKFRNLVLGNNNNNDNSIVSSKSYLGHHIDQNDFGNSTGFSSSSSSLQIFPRKSASSESENPHIKRGIKGFVEFPRVVRAIGSKHHRHYWGTKLECQKAQLRIFLNQKNPISSSNNNLVIS</sequence>
<evidence type="ECO:0000313" key="3">
    <source>
        <dbReference type="Proteomes" id="UP000583929"/>
    </source>
</evidence>
<keyword evidence="3" id="KW-1185">Reference proteome</keyword>
<protein>
    <recommendedName>
        <fullName evidence="4">Protein BRANCHLESS TRICHOME</fullName>
    </recommendedName>
</protein>
<dbReference type="InterPro" id="IPR043424">
    <property type="entry name" value="BLT-like"/>
</dbReference>
<dbReference type="AlphaFoldDB" id="A0A7J6H2K4"/>
<dbReference type="EMBL" id="JAATIQ010000067">
    <property type="protein sequence ID" value="KAF4389472.1"/>
    <property type="molecule type" value="Genomic_DNA"/>
</dbReference>
<proteinExistence type="predicted"/>
<reference evidence="2 3" key="1">
    <citation type="journal article" date="2020" name="bioRxiv">
        <title>Sequence and annotation of 42 cannabis genomes reveals extensive copy number variation in cannabinoid synthesis and pathogen resistance genes.</title>
        <authorList>
            <person name="Mckernan K.J."/>
            <person name="Helbert Y."/>
            <person name="Kane L.T."/>
            <person name="Ebling H."/>
            <person name="Zhang L."/>
            <person name="Liu B."/>
            <person name="Eaton Z."/>
            <person name="Mclaughlin S."/>
            <person name="Kingan S."/>
            <person name="Baybayan P."/>
            <person name="Concepcion G."/>
            <person name="Jordan M."/>
            <person name="Riva A."/>
            <person name="Barbazuk W."/>
            <person name="Harkins T."/>
        </authorList>
    </citation>
    <scope>NUCLEOTIDE SEQUENCE [LARGE SCALE GENOMIC DNA]</scope>
    <source>
        <strain evidence="3">cv. Jamaican Lion 4</strain>
        <tissue evidence="2">Leaf</tissue>
    </source>
</reference>
<evidence type="ECO:0000256" key="1">
    <source>
        <dbReference type="SAM" id="Coils"/>
    </source>
</evidence>
<comment type="caution">
    <text evidence="2">The sequence shown here is derived from an EMBL/GenBank/DDBJ whole genome shotgun (WGS) entry which is preliminary data.</text>
</comment>
<dbReference type="Proteomes" id="UP000583929">
    <property type="component" value="Unassembled WGS sequence"/>
</dbReference>
<feature type="coiled-coil region" evidence="1">
    <location>
        <begin position="81"/>
        <end position="143"/>
    </location>
</feature>
<evidence type="ECO:0000313" key="2">
    <source>
        <dbReference type="EMBL" id="KAF4389472.1"/>
    </source>
</evidence>
<keyword evidence="1" id="KW-0175">Coiled coil</keyword>
<dbReference type="PANTHER" id="PTHR31071">
    <property type="entry name" value="GB|AAF24581.1"/>
    <property type="match status" value="1"/>
</dbReference>
<organism evidence="2 3">
    <name type="scientific">Cannabis sativa</name>
    <name type="common">Hemp</name>
    <name type="synonym">Marijuana</name>
    <dbReference type="NCBI Taxonomy" id="3483"/>
    <lineage>
        <taxon>Eukaryota</taxon>
        <taxon>Viridiplantae</taxon>
        <taxon>Streptophyta</taxon>
        <taxon>Embryophyta</taxon>
        <taxon>Tracheophyta</taxon>
        <taxon>Spermatophyta</taxon>
        <taxon>Magnoliopsida</taxon>
        <taxon>eudicotyledons</taxon>
        <taxon>Gunneridae</taxon>
        <taxon>Pentapetalae</taxon>
        <taxon>rosids</taxon>
        <taxon>fabids</taxon>
        <taxon>Rosales</taxon>
        <taxon>Cannabaceae</taxon>
        <taxon>Cannabis</taxon>
    </lineage>
</organism>